<name>A0A061S841_9CHLO</name>
<protein>
    <recommendedName>
        <fullName evidence="1">Obg-like GTPase YGR210-like G4 motif-containing domain-containing protein</fullName>
    </recommendedName>
</protein>
<dbReference type="InterPro" id="IPR006073">
    <property type="entry name" value="GTP-bd"/>
</dbReference>
<dbReference type="Pfam" id="PF08438">
    <property type="entry name" value="YGR210-like_G4"/>
    <property type="match status" value="1"/>
</dbReference>
<dbReference type="GO" id="GO:0005525">
    <property type="term" value="F:GTP binding"/>
    <property type="evidence" value="ECO:0007669"/>
    <property type="project" value="InterPro"/>
</dbReference>
<dbReference type="PANTHER" id="PTHR23305:SF1">
    <property type="entry name" value="OBG-TYPE G DOMAIN-CONTAINING PROTEIN"/>
    <property type="match status" value="1"/>
</dbReference>
<dbReference type="PRINTS" id="PR00326">
    <property type="entry name" value="GTP1OBG"/>
</dbReference>
<evidence type="ECO:0000313" key="2">
    <source>
        <dbReference type="EMBL" id="JAC80423.1"/>
    </source>
</evidence>
<sequence>GLSRPEEAGDGRWRRAQITVKDVAGLVPGAYKGRGRGNAFLNDLCDADVLIHVVDASGTTDNEGAATLAPDASTPLEEIKWLRRELHCWVFSNVRSKWHTVLRRPDRLPSLLSGYHASKGLIEAVLAKCGLDISTPSSLKAVRQWDEAKVHGMVAIFLNTRFPTVLALNKADMASSGPRIEYVKQNLPGAVSIPVSAKSEWWLCKARHRGEVLYTPGSSHMQPATEDSTIRDTCKSIWDHVMNIHGSTGVLAAITAAVRLRPPIVVFPVRDLKTFAPLSKKNYVSDSVTRAENEIMHVNKKEMPAIEHQSSSHVFQDVILMKPASTVNDLYMVLKKEPYRLLSGEFVRAECRVVSGVRPMRKEDVLHGFDNIIQIMCNKKKGINKH</sequence>
<feature type="domain" description="Obg-like GTPase YGR210-like G4 motif-containing" evidence="1">
    <location>
        <begin position="167"/>
        <end position="271"/>
    </location>
</feature>
<evidence type="ECO:0000259" key="1">
    <source>
        <dbReference type="Pfam" id="PF08438"/>
    </source>
</evidence>
<dbReference type="InterPro" id="IPR013646">
    <property type="entry name" value="YGR210-like_G4"/>
</dbReference>
<accession>A0A061S841</accession>
<dbReference type="SUPFAM" id="SSF52540">
    <property type="entry name" value="P-loop containing nucleoside triphosphate hydrolases"/>
    <property type="match status" value="1"/>
</dbReference>
<feature type="non-terminal residue" evidence="2">
    <location>
        <position position="1"/>
    </location>
</feature>
<organism evidence="2">
    <name type="scientific">Tetraselmis sp. GSL018</name>
    <dbReference type="NCBI Taxonomy" id="582737"/>
    <lineage>
        <taxon>Eukaryota</taxon>
        <taxon>Viridiplantae</taxon>
        <taxon>Chlorophyta</taxon>
        <taxon>core chlorophytes</taxon>
        <taxon>Chlorodendrophyceae</taxon>
        <taxon>Chlorodendrales</taxon>
        <taxon>Chlorodendraceae</taxon>
        <taxon>Tetraselmis</taxon>
    </lineage>
</organism>
<dbReference type="Gene3D" id="3.40.50.300">
    <property type="entry name" value="P-loop containing nucleotide triphosphate hydrolases"/>
    <property type="match status" value="1"/>
</dbReference>
<dbReference type="AlphaFoldDB" id="A0A061S841"/>
<proteinExistence type="predicted"/>
<dbReference type="InterPro" id="IPR027417">
    <property type="entry name" value="P-loop_NTPase"/>
</dbReference>
<dbReference type="GO" id="GO:0005737">
    <property type="term" value="C:cytoplasm"/>
    <property type="evidence" value="ECO:0007669"/>
    <property type="project" value="TreeGrafter"/>
</dbReference>
<dbReference type="PANTHER" id="PTHR23305">
    <property type="entry name" value="OBG GTPASE FAMILY"/>
    <property type="match status" value="1"/>
</dbReference>
<gene>
    <name evidence="2" type="ORF">TSPGSL018_10313</name>
</gene>
<dbReference type="Gene3D" id="1.10.8.470">
    <property type="match status" value="1"/>
</dbReference>
<reference evidence="2" key="1">
    <citation type="submission" date="2014-05" db="EMBL/GenBank/DDBJ databases">
        <title>The transcriptome of the halophilic microalga Tetraselmis sp. GSL018 isolated from the Great Salt Lake, Utah.</title>
        <authorList>
            <person name="Jinkerson R.E."/>
            <person name="D'Adamo S."/>
            <person name="Posewitz M.C."/>
        </authorList>
    </citation>
    <scope>NUCLEOTIDE SEQUENCE</scope>
    <source>
        <strain evidence="2">GSL018</strain>
    </source>
</reference>
<dbReference type="GO" id="GO:0016887">
    <property type="term" value="F:ATP hydrolysis activity"/>
    <property type="evidence" value="ECO:0007669"/>
    <property type="project" value="TreeGrafter"/>
</dbReference>
<dbReference type="EMBL" id="GBEZ01004823">
    <property type="protein sequence ID" value="JAC80423.1"/>
    <property type="molecule type" value="Transcribed_RNA"/>
</dbReference>